<reference evidence="1" key="1">
    <citation type="submission" date="2020-10" db="EMBL/GenBank/DDBJ databases">
        <title>High-Quality Genome Resource of Clonostachys rosea strain S41 by Oxford Nanopore Long-Read Sequencing.</title>
        <authorList>
            <person name="Wang H."/>
        </authorList>
    </citation>
    <scope>NUCLEOTIDE SEQUENCE</scope>
    <source>
        <strain evidence="1">S41</strain>
    </source>
</reference>
<protein>
    <submittedName>
        <fullName evidence="1">Uncharacterized protein</fullName>
    </submittedName>
</protein>
<evidence type="ECO:0000313" key="2">
    <source>
        <dbReference type="Proteomes" id="UP000616885"/>
    </source>
</evidence>
<accession>A0A8H7TPF0</accession>
<dbReference type="Proteomes" id="UP000616885">
    <property type="component" value="Unassembled WGS sequence"/>
</dbReference>
<gene>
    <name evidence="1" type="ORF">IM811_013634</name>
</gene>
<comment type="caution">
    <text evidence="1">The sequence shown here is derived from an EMBL/GenBank/DDBJ whole genome shotgun (WGS) entry which is preliminary data.</text>
</comment>
<organism evidence="1 2">
    <name type="scientific">Bionectria ochroleuca</name>
    <name type="common">Gliocladium roseum</name>
    <dbReference type="NCBI Taxonomy" id="29856"/>
    <lineage>
        <taxon>Eukaryota</taxon>
        <taxon>Fungi</taxon>
        <taxon>Dikarya</taxon>
        <taxon>Ascomycota</taxon>
        <taxon>Pezizomycotina</taxon>
        <taxon>Sordariomycetes</taxon>
        <taxon>Hypocreomycetidae</taxon>
        <taxon>Hypocreales</taxon>
        <taxon>Bionectriaceae</taxon>
        <taxon>Clonostachys</taxon>
    </lineage>
</organism>
<dbReference type="AlphaFoldDB" id="A0A8H7TPF0"/>
<dbReference type="EMBL" id="JADCTT010000005">
    <property type="protein sequence ID" value="KAF9751840.1"/>
    <property type="molecule type" value="Genomic_DNA"/>
</dbReference>
<proteinExistence type="predicted"/>
<sequence>MVFLAQPNLPDQVSSSYLESVANHAALVLVDQRSAVRGGVSGLGEEHALVTLRLFLLADAAWLKRVCVSFEDRIYQVIGTGCARCSASASSRVYGLAVGGPMGQLGRKDV</sequence>
<name>A0A8H7TPF0_BIOOC</name>
<evidence type="ECO:0000313" key="1">
    <source>
        <dbReference type="EMBL" id="KAF9751840.1"/>
    </source>
</evidence>